<keyword evidence="2" id="KW-1185">Reference proteome</keyword>
<dbReference type="AlphaFoldDB" id="A0A1G9DMX1"/>
<dbReference type="RefSeq" id="WP_089681167.1">
    <property type="nucleotide sequence ID" value="NZ_FNFO01000003.1"/>
</dbReference>
<name>A0A1G9DMX1_9BACT</name>
<evidence type="ECO:0000313" key="2">
    <source>
        <dbReference type="Proteomes" id="UP000198510"/>
    </source>
</evidence>
<dbReference type="Proteomes" id="UP000198510">
    <property type="component" value="Unassembled WGS sequence"/>
</dbReference>
<reference evidence="1 2" key="1">
    <citation type="submission" date="2016-10" db="EMBL/GenBank/DDBJ databases">
        <authorList>
            <person name="de Groot N.N."/>
        </authorList>
    </citation>
    <scope>NUCLEOTIDE SEQUENCE [LARGE SCALE GENOMIC DNA]</scope>
    <source>
        <strain evidence="1 2">DSM 25186</strain>
    </source>
</reference>
<proteinExistence type="predicted"/>
<dbReference type="STRING" id="1075417.SAMN05421823_103186"/>
<sequence length="100" mass="11563">MILYNVTYNVDESIEQEWLAWLKASYLPAVLSTGLFHDSAVYLLHGAYASEGVTYSVQLFAESFDKVNVFEQLYAARFQQEHEAHFGGQFVQFQTLMERK</sequence>
<dbReference type="EMBL" id="FNFO01000003">
    <property type="protein sequence ID" value="SDK65212.1"/>
    <property type="molecule type" value="Genomic_DNA"/>
</dbReference>
<dbReference type="OrthoDB" id="1121837at2"/>
<gene>
    <name evidence="1" type="ORF">SAMN05421823_103186</name>
</gene>
<protein>
    <recommendedName>
        <fullName evidence="3">DUF4286 domain-containing protein</fullName>
    </recommendedName>
</protein>
<evidence type="ECO:0000313" key="1">
    <source>
        <dbReference type="EMBL" id="SDK65212.1"/>
    </source>
</evidence>
<accession>A0A1G9DMX1</accession>
<evidence type="ECO:0008006" key="3">
    <source>
        <dbReference type="Google" id="ProtNLM"/>
    </source>
</evidence>
<organism evidence="1 2">
    <name type="scientific">Catalinimonas alkaloidigena</name>
    <dbReference type="NCBI Taxonomy" id="1075417"/>
    <lineage>
        <taxon>Bacteria</taxon>
        <taxon>Pseudomonadati</taxon>
        <taxon>Bacteroidota</taxon>
        <taxon>Cytophagia</taxon>
        <taxon>Cytophagales</taxon>
        <taxon>Catalimonadaceae</taxon>
        <taxon>Catalinimonas</taxon>
    </lineage>
</organism>
<dbReference type="Pfam" id="PF14114">
    <property type="entry name" value="DUF4286"/>
    <property type="match status" value="1"/>
</dbReference>
<dbReference type="InterPro" id="IPR025563">
    <property type="entry name" value="DUF4286"/>
</dbReference>